<keyword evidence="6" id="KW-1185">Reference proteome</keyword>
<reference evidence="5 6" key="1">
    <citation type="submission" date="2016-10" db="EMBL/GenBank/DDBJ databases">
        <authorList>
            <person name="de Groot N.N."/>
        </authorList>
    </citation>
    <scope>NUCLEOTIDE SEQUENCE [LARGE SCALE GENOMIC DNA]</scope>
    <source>
        <strain evidence="5 6">CGMCC 1.6134</strain>
    </source>
</reference>
<evidence type="ECO:0000313" key="6">
    <source>
        <dbReference type="Proteomes" id="UP000199668"/>
    </source>
</evidence>
<dbReference type="PANTHER" id="PTHR43132">
    <property type="entry name" value="ARSENICAL RESISTANCE OPERON REPRESSOR ARSR-RELATED"/>
    <property type="match status" value="1"/>
</dbReference>
<dbReference type="Pfam" id="PF01022">
    <property type="entry name" value="HTH_5"/>
    <property type="match status" value="1"/>
</dbReference>
<dbReference type="SUPFAM" id="SSF46785">
    <property type="entry name" value="Winged helix' DNA-binding domain"/>
    <property type="match status" value="1"/>
</dbReference>
<dbReference type="Gene3D" id="1.10.10.10">
    <property type="entry name" value="Winged helix-like DNA-binding domain superfamily/Winged helix DNA-binding domain"/>
    <property type="match status" value="1"/>
</dbReference>
<dbReference type="InterPro" id="IPR036388">
    <property type="entry name" value="WH-like_DNA-bd_sf"/>
</dbReference>
<dbReference type="EMBL" id="FOTY01000002">
    <property type="protein sequence ID" value="SFL55526.1"/>
    <property type="molecule type" value="Genomic_DNA"/>
</dbReference>
<keyword evidence="3" id="KW-0804">Transcription</keyword>
<dbReference type="InterPro" id="IPR051011">
    <property type="entry name" value="Metal_resp_trans_reg"/>
</dbReference>
<organism evidence="5 6">
    <name type="scientific">Salibacterium qingdaonense</name>
    <dbReference type="NCBI Taxonomy" id="266892"/>
    <lineage>
        <taxon>Bacteria</taxon>
        <taxon>Bacillati</taxon>
        <taxon>Bacillota</taxon>
        <taxon>Bacilli</taxon>
        <taxon>Bacillales</taxon>
        <taxon>Bacillaceae</taxon>
    </lineage>
</organism>
<dbReference type="InterPro" id="IPR011991">
    <property type="entry name" value="ArsR-like_HTH"/>
</dbReference>
<feature type="domain" description="HTH arsR-type" evidence="4">
    <location>
        <begin position="1"/>
        <end position="85"/>
    </location>
</feature>
<keyword evidence="2" id="KW-0238">DNA-binding</keyword>
<evidence type="ECO:0000256" key="1">
    <source>
        <dbReference type="ARBA" id="ARBA00023015"/>
    </source>
</evidence>
<dbReference type="PANTHER" id="PTHR43132:SF6">
    <property type="entry name" value="HTH-TYPE TRANSCRIPTIONAL REPRESSOR CZRA"/>
    <property type="match status" value="1"/>
</dbReference>
<dbReference type="Proteomes" id="UP000199668">
    <property type="component" value="Unassembled WGS sequence"/>
</dbReference>
<protein>
    <submittedName>
        <fullName evidence="5">Cadmium-sensing regulator, CadC</fullName>
    </submittedName>
</protein>
<dbReference type="InterPro" id="IPR036390">
    <property type="entry name" value="WH_DNA-bd_sf"/>
</dbReference>
<dbReference type="NCBIfam" id="NF033788">
    <property type="entry name" value="HTH_metalloreg"/>
    <property type="match status" value="1"/>
</dbReference>
<evidence type="ECO:0000313" key="5">
    <source>
        <dbReference type="EMBL" id="SFL55526.1"/>
    </source>
</evidence>
<dbReference type="CDD" id="cd00090">
    <property type="entry name" value="HTH_ARSR"/>
    <property type="match status" value="1"/>
</dbReference>
<accession>A0A1I4IP29</accession>
<dbReference type="GO" id="GO:0003677">
    <property type="term" value="F:DNA binding"/>
    <property type="evidence" value="ECO:0007669"/>
    <property type="project" value="UniProtKB-KW"/>
</dbReference>
<proteinExistence type="predicted"/>
<dbReference type="InterPro" id="IPR001845">
    <property type="entry name" value="HTH_ArsR_DNA-bd_dom"/>
</dbReference>
<dbReference type="STRING" id="266892.SAMN04488054_102128"/>
<evidence type="ECO:0000259" key="4">
    <source>
        <dbReference type="PROSITE" id="PS50987"/>
    </source>
</evidence>
<sequence>MFKGLAESNRMKIMQALMIEEELCVCDIAYLLGSPIANASHHLRSLSKIGLLKFRKEGKLVWYSLDDDHIRDIISLAMVHKEEKRKSHVGQ</sequence>
<dbReference type="PROSITE" id="PS50987">
    <property type="entry name" value="HTH_ARSR_2"/>
    <property type="match status" value="1"/>
</dbReference>
<dbReference type="SMART" id="SM00418">
    <property type="entry name" value="HTH_ARSR"/>
    <property type="match status" value="1"/>
</dbReference>
<dbReference type="PRINTS" id="PR00778">
    <property type="entry name" value="HTHARSR"/>
</dbReference>
<evidence type="ECO:0000256" key="3">
    <source>
        <dbReference type="ARBA" id="ARBA00023163"/>
    </source>
</evidence>
<dbReference type="GO" id="GO:0003700">
    <property type="term" value="F:DNA-binding transcription factor activity"/>
    <property type="evidence" value="ECO:0007669"/>
    <property type="project" value="InterPro"/>
</dbReference>
<keyword evidence="1" id="KW-0805">Transcription regulation</keyword>
<evidence type="ECO:0000256" key="2">
    <source>
        <dbReference type="ARBA" id="ARBA00023125"/>
    </source>
</evidence>
<name>A0A1I4IP29_9BACI</name>
<gene>
    <name evidence="5" type="ORF">SAMN04488054_102128</name>
</gene>
<dbReference type="AlphaFoldDB" id="A0A1I4IP29"/>